<dbReference type="SUPFAM" id="SSF46785">
    <property type="entry name" value="Winged helix' DNA-binding domain"/>
    <property type="match status" value="1"/>
</dbReference>
<name>A0A2N3YHV7_9MICO</name>
<organism evidence="2 3">
    <name type="scientific">Phycicoccus duodecadis</name>
    <dbReference type="NCBI Taxonomy" id="173053"/>
    <lineage>
        <taxon>Bacteria</taxon>
        <taxon>Bacillati</taxon>
        <taxon>Actinomycetota</taxon>
        <taxon>Actinomycetes</taxon>
        <taxon>Micrococcales</taxon>
        <taxon>Intrasporangiaceae</taxon>
        <taxon>Phycicoccus</taxon>
    </lineage>
</organism>
<evidence type="ECO:0000313" key="3">
    <source>
        <dbReference type="Proteomes" id="UP000233781"/>
    </source>
</evidence>
<dbReference type="EMBL" id="PJNE01000001">
    <property type="protein sequence ID" value="PKW26442.1"/>
    <property type="molecule type" value="Genomic_DNA"/>
</dbReference>
<dbReference type="AlphaFoldDB" id="A0A2N3YHV7"/>
<dbReference type="OrthoDB" id="8635520at2"/>
<protein>
    <submittedName>
        <fullName evidence="2">MarR family transcriptional regulator</fullName>
    </submittedName>
</protein>
<dbReference type="InterPro" id="IPR039422">
    <property type="entry name" value="MarR/SlyA-like"/>
</dbReference>
<accession>A0A2N3YHV7</accession>
<dbReference type="RefSeq" id="WP_101395009.1">
    <property type="nucleotide sequence ID" value="NZ_PJNE01000001.1"/>
</dbReference>
<dbReference type="GO" id="GO:0006950">
    <property type="term" value="P:response to stress"/>
    <property type="evidence" value="ECO:0007669"/>
    <property type="project" value="TreeGrafter"/>
</dbReference>
<dbReference type="SMART" id="SM00347">
    <property type="entry name" value="HTH_MARR"/>
    <property type="match status" value="1"/>
</dbReference>
<dbReference type="PRINTS" id="PR00598">
    <property type="entry name" value="HTHMARR"/>
</dbReference>
<dbReference type="Gene3D" id="1.10.10.10">
    <property type="entry name" value="Winged helix-like DNA-binding domain superfamily/Winged helix DNA-binding domain"/>
    <property type="match status" value="1"/>
</dbReference>
<dbReference type="GO" id="GO:0003700">
    <property type="term" value="F:DNA-binding transcription factor activity"/>
    <property type="evidence" value="ECO:0007669"/>
    <property type="project" value="InterPro"/>
</dbReference>
<dbReference type="InterPro" id="IPR000835">
    <property type="entry name" value="HTH_MarR-typ"/>
</dbReference>
<proteinExistence type="predicted"/>
<dbReference type="PANTHER" id="PTHR33164">
    <property type="entry name" value="TRANSCRIPTIONAL REGULATOR, MARR FAMILY"/>
    <property type="match status" value="1"/>
</dbReference>
<keyword evidence="3" id="KW-1185">Reference proteome</keyword>
<sequence>METGVRWLSEQEQRSWRAYLRATRQLDAALDRDLQCSGVSLSEYELLSMLSEADGGRLRMSALADLIVQSRSRVTHTAARLERRGWVRRTPAPDDGRGVVLELTADGLAAVESFATVHVESVRRHLVDVLSAEQLNGLGAALQAVSRAYEADPDTPDPTECPTMEP</sequence>
<evidence type="ECO:0000259" key="1">
    <source>
        <dbReference type="PROSITE" id="PS50995"/>
    </source>
</evidence>
<dbReference type="Proteomes" id="UP000233781">
    <property type="component" value="Unassembled WGS sequence"/>
</dbReference>
<reference evidence="2 3" key="1">
    <citation type="submission" date="2017-12" db="EMBL/GenBank/DDBJ databases">
        <title>Sequencing the genomes of 1000 Actinobacteria strains.</title>
        <authorList>
            <person name="Klenk H.-P."/>
        </authorList>
    </citation>
    <scope>NUCLEOTIDE SEQUENCE [LARGE SCALE GENOMIC DNA]</scope>
    <source>
        <strain evidence="2 3">DSM 12806</strain>
    </source>
</reference>
<dbReference type="InterPro" id="IPR036388">
    <property type="entry name" value="WH-like_DNA-bd_sf"/>
</dbReference>
<evidence type="ECO:0000313" key="2">
    <source>
        <dbReference type="EMBL" id="PKW26442.1"/>
    </source>
</evidence>
<feature type="domain" description="HTH marR-type" evidence="1">
    <location>
        <begin position="12"/>
        <end position="147"/>
    </location>
</feature>
<gene>
    <name evidence="2" type="ORF">ATL31_1253</name>
</gene>
<dbReference type="InterPro" id="IPR036390">
    <property type="entry name" value="WH_DNA-bd_sf"/>
</dbReference>
<dbReference type="Pfam" id="PF12802">
    <property type="entry name" value="MarR_2"/>
    <property type="match status" value="1"/>
</dbReference>
<dbReference type="PANTHER" id="PTHR33164:SF99">
    <property type="entry name" value="MARR FAMILY REGULATORY PROTEIN"/>
    <property type="match status" value="1"/>
</dbReference>
<dbReference type="PROSITE" id="PS50995">
    <property type="entry name" value="HTH_MARR_2"/>
    <property type="match status" value="1"/>
</dbReference>
<comment type="caution">
    <text evidence="2">The sequence shown here is derived from an EMBL/GenBank/DDBJ whole genome shotgun (WGS) entry which is preliminary data.</text>
</comment>